<dbReference type="PANTHER" id="PTHR30270:SF0">
    <property type="entry name" value="THIAMINE-MONOPHOSPHATE KINASE"/>
    <property type="match status" value="1"/>
</dbReference>
<dbReference type="SUPFAM" id="SSF56042">
    <property type="entry name" value="PurM C-terminal domain-like"/>
    <property type="match status" value="1"/>
</dbReference>
<dbReference type="Pfam" id="PF02769">
    <property type="entry name" value="AIRS_C"/>
    <property type="match status" value="1"/>
</dbReference>
<proteinExistence type="predicted"/>
<keyword evidence="1" id="KW-0784">Thiamine biosynthesis</keyword>
<evidence type="ECO:0000259" key="2">
    <source>
        <dbReference type="Pfam" id="PF00586"/>
    </source>
</evidence>
<dbReference type="InterPro" id="IPR006283">
    <property type="entry name" value="ThiL-like"/>
</dbReference>
<dbReference type="EMBL" id="CP017641">
    <property type="protein sequence ID" value="APZ94396.1"/>
    <property type="molecule type" value="Genomic_DNA"/>
</dbReference>
<dbReference type="InterPro" id="IPR036921">
    <property type="entry name" value="PurM-like_N_sf"/>
</dbReference>
<evidence type="ECO:0000313" key="4">
    <source>
        <dbReference type="EMBL" id="APZ94396.1"/>
    </source>
</evidence>
<dbReference type="Proteomes" id="UP000187735">
    <property type="component" value="Chromosome"/>
</dbReference>
<dbReference type="SUPFAM" id="SSF55326">
    <property type="entry name" value="PurM N-terminal domain-like"/>
    <property type="match status" value="1"/>
</dbReference>
<dbReference type="CDD" id="cd02194">
    <property type="entry name" value="ThiL"/>
    <property type="match status" value="1"/>
</dbReference>
<dbReference type="InterPro" id="IPR036676">
    <property type="entry name" value="PurM-like_C_sf"/>
</dbReference>
<dbReference type="Gene3D" id="3.30.1330.10">
    <property type="entry name" value="PurM-like, N-terminal domain"/>
    <property type="match status" value="1"/>
</dbReference>
<evidence type="ECO:0000313" key="5">
    <source>
        <dbReference type="Proteomes" id="UP000187735"/>
    </source>
</evidence>
<dbReference type="EC" id="2.7.4.16" evidence="4"/>
<dbReference type="KEGG" id="fmr:Fuma_04028"/>
<keyword evidence="4" id="KW-0418">Kinase</keyword>
<reference evidence="4 5" key="1">
    <citation type="journal article" date="2016" name="Front. Microbiol.">
        <title>Fuerstia marisgermanicae gen. nov., sp. nov., an Unusual Member of the Phylum Planctomycetes from the German Wadden Sea.</title>
        <authorList>
            <person name="Kohn T."/>
            <person name="Heuer A."/>
            <person name="Jogler M."/>
            <person name="Vollmers J."/>
            <person name="Boedeker C."/>
            <person name="Bunk B."/>
            <person name="Rast P."/>
            <person name="Borchert D."/>
            <person name="Glockner I."/>
            <person name="Freese H.M."/>
            <person name="Klenk H.P."/>
            <person name="Overmann J."/>
            <person name="Kaster A.K."/>
            <person name="Rohde M."/>
            <person name="Wiegand S."/>
            <person name="Jogler C."/>
        </authorList>
    </citation>
    <scope>NUCLEOTIDE SEQUENCE [LARGE SCALE GENOMIC DNA]</scope>
    <source>
        <strain evidence="4 5">NH11</strain>
    </source>
</reference>
<feature type="domain" description="PurM-like N-terminal" evidence="2">
    <location>
        <begin position="4"/>
        <end position="117"/>
    </location>
</feature>
<dbReference type="GO" id="GO:0009030">
    <property type="term" value="F:thiamine-phosphate kinase activity"/>
    <property type="evidence" value="ECO:0007669"/>
    <property type="project" value="UniProtKB-EC"/>
</dbReference>
<accession>A0A1P8WK32</accession>
<keyword evidence="4" id="KW-0808">Transferase</keyword>
<dbReference type="AlphaFoldDB" id="A0A1P8WK32"/>
<sequence>MELGDDCAFLSLDSAEQKLVVTTDVGPKPLAWALGYESYRTWGWYTVLANASDLAAAGASPVALTTSVEAPADMPVKEFEEYFEGLDAACTAFSLKNAGGNIRVAPRFACHGTAIGTIPQSEQVGRSTCQPGDKIVSIGRNGYFIASYLKASRLGNIDLLSSAERDAVVRPEPQIRQMQILRRARVLSSATDNSDGVMGSLWNIIERSNVGIELWLDDSQIPDCVHREATQHDLDPKNLFLFWGDWQIIASVKEARLDEFKGVIKQEGIDATIIGVAVPGEKGVWGIEAGMRNRLSVLRNENFVDRSFNENPISHIDYLLKTSLYETEK</sequence>
<dbReference type="Pfam" id="PF00586">
    <property type="entry name" value="AIRS"/>
    <property type="match status" value="1"/>
</dbReference>
<evidence type="ECO:0000256" key="1">
    <source>
        <dbReference type="ARBA" id="ARBA00022977"/>
    </source>
</evidence>
<dbReference type="PANTHER" id="PTHR30270">
    <property type="entry name" value="THIAMINE-MONOPHOSPHATE KINASE"/>
    <property type="match status" value="1"/>
</dbReference>
<gene>
    <name evidence="4" type="primary">thiL_2</name>
    <name evidence="4" type="ORF">Fuma_04028</name>
</gene>
<organism evidence="4 5">
    <name type="scientific">Fuerstiella marisgermanici</name>
    <dbReference type="NCBI Taxonomy" id="1891926"/>
    <lineage>
        <taxon>Bacteria</taxon>
        <taxon>Pseudomonadati</taxon>
        <taxon>Planctomycetota</taxon>
        <taxon>Planctomycetia</taxon>
        <taxon>Planctomycetales</taxon>
        <taxon>Planctomycetaceae</taxon>
        <taxon>Fuerstiella</taxon>
    </lineage>
</organism>
<dbReference type="InterPro" id="IPR010918">
    <property type="entry name" value="PurM-like_C_dom"/>
</dbReference>
<evidence type="ECO:0000259" key="3">
    <source>
        <dbReference type="Pfam" id="PF02769"/>
    </source>
</evidence>
<keyword evidence="5" id="KW-1185">Reference proteome</keyword>
<dbReference type="GO" id="GO:0009228">
    <property type="term" value="P:thiamine biosynthetic process"/>
    <property type="evidence" value="ECO:0007669"/>
    <property type="project" value="UniProtKB-KW"/>
</dbReference>
<dbReference type="Gene3D" id="3.90.650.10">
    <property type="entry name" value="PurM-like C-terminal domain"/>
    <property type="match status" value="1"/>
</dbReference>
<dbReference type="STRING" id="1891926.Fuma_04028"/>
<dbReference type="InterPro" id="IPR016188">
    <property type="entry name" value="PurM-like_N"/>
</dbReference>
<name>A0A1P8WK32_9PLAN</name>
<protein>
    <submittedName>
        <fullName evidence="4">Thiamine-monophosphate kinase</fullName>
        <ecNumber evidence="4">2.7.4.16</ecNumber>
    </submittedName>
</protein>
<feature type="domain" description="PurM-like C-terminal" evidence="3">
    <location>
        <begin position="130"/>
        <end position="283"/>
    </location>
</feature>